<dbReference type="KEGG" id="cdx:CDES_03400"/>
<evidence type="ECO:0000313" key="2">
    <source>
        <dbReference type="EMBL" id="ALC05133.1"/>
    </source>
</evidence>
<proteinExistence type="predicted"/>
<accession>A0A0M3Q970</accession>
<protein>
    <recommendedName>
        <fullName evidence="1">FAD-binding FR-type domain-containing protein</fullName>
    </recommendedName>
</protein>
<name>A0A0M3Q970_9CORY</name>
<dbReference type="RefSeq" id="WP_053544253.1">
    <property type="nucleotide sequence ID" value="NZ_CP009220.1"/>
</dbReference>
<dbReference type="PANTHER" id="PTHR30157">
    <property type="entry name" value="FERRIC REDUCTASE, NADPH-DEPENDENT"/>
    <property type="match status" value="1"/>
</dbReference>
<dbReference type="CDD" id="cd06193">
    <property type="entry name" value="siderophore_interacting"/>
    <property type="match status" value="1"/>
</dbReference>
<dbReference type="PATRIC" id="fig|931089.4.peg.688"/>
<dbReference type="Gene3D" id="3.40.50.80">
    <property type="entry name" value="Nucleotide-binding domain of ferredoxin-NADP reductase (FNR) module"/>
    <property type="match status" value="1"/>
</dbReference>
<organism evidence="2 3">
    <name type="scientific">Corynebacterium deserti GIMN1.010</name>
    <dbReference type="NCBI Taxonomy" id="931089"/>
    <lineage>
        <taxon>Bacteria</taxon>
        <taxon>Bacillati</taxon>
        <taxon>Actinomycetota</taxon>
        <taxon>Actinomycetes</taxon>
        <taxon>Mycobacteriales</taxon>
        <taxon>Corynebacteriaceae</taxon>
        <taxon>Corynebacterium</taxon>
    </lineage>
</organism>
<dbReference type="SUPFAM" id="SSF63380">
    <property type="entry name" value="Riboflavin synthase domain-like"/>
    <property type="match status" value="1"/>
</dbReference>
<dbReference type="Proteomes" id="UP000068067">
    <property type="component" value="Chromosome"/>
</dbReference>
<gene>
    <name evidence="2" type="ORF">CDES_03400</name>
</gene>
<dbReference type="InterPro" id="IPR017938">
    <property type="entry name" value="Riboflavin_synthase-like_b-brl"/>
</dbReference>
<reference evidence="2 3" key="1">
    <citation type="submission" date="2014-08" db="EMBL/GenBank/DDBJ databases">
        <title>Complete genome sequence of Corynebacterium deserti GIMN1.010 (=DSM 45689), isolated from desert sand in western China.</title>
        <authorList>
            <person name="Ruckert C."/>
            <person name="Albersmeier A."/>
            <person name="Kalinowski J."/>
        </authorList>
    </citation>
    <scope>NUCLEOTIDE SEQUENCE [LARGE SCALE GENOMIC DNA]</scope>
    <source>
        <strain evidence="2 3">GIMN1.010</strain>
    </source>
</reference>
<keyword evidence="3" id="KW-1185">Reference proteome</keyword>
<dbReference type="GO" id="GO:0016491">
    <property type="term" value="F:oxidoreductase activity"/>
    <property type="evidence" value="ECO:0007669"/>
    <property type="project" value="InterPro"/>
</dbReference>
<evidence type="ECO:0000259" key="1">
    <source>
        <dbReference type="PROSITE" id="PS51384"/>
    </source>
</evidence>
<dbReference type="EMBL" id="CP009220">
    <property type="protein sequence ID" value="ALC05133.1"/>
    <property type="molecule type" value="Genomic_DNA"/>
</dbReference>
<dbReference type="Pfam" id="PF04954">
    <property type="entry name" value="SIP"/>
    <property type="match status" value="1"/>
</dbReference>
<sequence>MLAAPLKAIVHSVTRLSPNFIRVEFSGPELSVVGSTSPLYDQRIKLIFPRTNHPLPELPADCNWYEHWAGLPKETRGVMRTYSIRSLTKAADATFLTVDFVLHTAPGLTGPASTWASNATPGDELLVVAPRLDSESMGGIEFNYGTASNVILAGDETAAPAIARILEDLADSELQGTALVEVPESDDVLKIDGPASITVKWLPRNGRPHGELLKEALAIHHMEEDAAATDQLLWETPEYSSTGEKITPGRARGEDYYWIAGESGVVTSIRRSLVKEKGLDRSQVAFMGYWKHGVSMKG</sequence>
<dbReference type="InterPro" id="IPR039374">
    <property type="entry name" value="SIP_fam"/>
</dbReference>
<dbReference type="STRING" id="931089.CDES_03400"/>
<dbReference type="InterPro" id="IPR017927">
    <property type="entry name" value="FAD-bd_FR_type"/>
</dbReference>
<dbReference type="InterPro" id="IPR039261">
    <property type="entry name" value="FNR_nucleotide-bd"/>
</dbReference>
<dbReference type="Pfam" id="PF08021">
    <property type="entry name" value="FAD_binding_9"/>
    <property type="match status" value="1"/>
</dbReference>
<dbReference type="AlphaFoldDB" id="A0A0M3Q970"/>
<evidence type="ECO:0000313" key="3">
    <source>
        <dbReference type="Proteomes" id="UP000068067"/>
    </source>
</evidence>
<feature type="domain" description="FAD-binding FR-type" evidence="1">
    <location>
        <begin position="3"/>
        <end position="137"/>
    </location>
</feature>
<dbReference type="PROSITE" id="PS51384">
    <property type="entry name" value="FAD_FR"/>
    <property type="match status" value="1"/>
</dbReference>
<dbReference type="InterPro" id="IPR013113">
    <property type="entry name" value="SIP_FAD-bd"/>
</dbReference>
<dbReference type="InterPro" id="IPR007037">
    <property type="entry name" value="SIP_rossman_dom"/>
</dbReference>
<dbReference type="OrthoDB" id="3291337at2"/>
<dbReference type="Gene3D" id="2.40.30.10">
    <property type="entry name" value="Translation factors"/>
    <property type="match status" value="1"/>
</dbReference>
<dbReference type="PANTHER" id="PTHR30157:SF0">
    <property type="entry name" value="NADPH-DEPENDENT FERRIC-CHELATE REDUCTASE"/>
    <property type="match status" value="1"/>
</dbReference>